<comment type="caution">
    <text evidence="17">The sequence shown here is derived from an EMBL/GenBank/DDBJ whole genome shotgun (WGS) entry which is preliminary data.</text>
</comment>
<keyword evidence="5 13" id="KW-1003">Cell membrane</keyword>
<evidence type="ECO:0000256" key="2">
    <source>
        <dbReference type="ARBA" id="ARBA00010527"/>
    </source>
</evidence>
<feature type="domain" description="Membrane insertase YidC N-terminal" evidence="16">
    <location>
        <begin position="97"/>
        <end position="380"/>
    </location>
</feature>
<dbReference type="Pfam" id="PF02096">
    <property type="entry name" value="60KD_IMP"/>
    <property type="match status" value="1"/>
</dbReference>
<feature type="compositionally biased region" description="Polar residues" evidence="14">
    <location>
        <begin position="45"/>
        <end position="66"/>
    </location>
</feature>
<keyword evidence="10 13" id="KW-0143">Chaperone</keyword>
<evidence type="ECO:0000256" key="8">
    <source>
        <dbReference type="ARBA" id="ARBA00022989"/>
    </source>
</evidence>
<keyword evidence="18" id="KW-1185">Reference proteome</keyword>
<evidence type="ECO:0000256" key="4">
    <source>
        <dbReference type="ARBA" id="ARBA00022448"/>
    </source>
</evidence>
<dbReference type="NCBIfam" id="NF002353">
    <property type="entry name" value="PRK01318.1-4"/>
    <property type="match status" value="1"/>
</dbReference>
<dbReference type="PRINTS" id="PR01900">
    <property type="entry name" value="YIDCPROTEIN"/>
</dbReference>
<keyword evidence="8 13" id="KW-1133">Transmembrane helix</keyword>
<dbReference type="PANTHER" id="PTHR12428:SF65">
    <property type="entry name" value="CYTOCHROME C OXIDASE ASSEMBLY PROTEIN COX18, MITOCHONDRIAL"/>
    <property type="match status" value="1"/>
</dbReference>
<dbReference type="Gene3D" id="2.70.98.90">
    <property type="match status" value="1"/>
</dbReference>
<comment type="function">
    <text evidence="13">Required for the insertion and/or proper folding and/or complex formation of integral membrane proteins into the membrane. Involved in integration of membrane proteins that insert both dependently and independently of the Sec translocase complex, as well as at least some lipoproteins. Aids folding of multispanning membrane proteins.</text>
</comment>
<dbReference type="PANTHER" id="PTHR12428">
    <property type="entry name" value="OXA1"/>
    <property type="match status" value="1"/>
</dbReference>
<feature type="domain" description="Membrane insertase YidC/Oxa/ALB C-terminal" evidence="15">
    <location>
        <begin position="392"/>
        <end position="589"/>
    </location>
</feature>
<gene>
    <name evidence="13 17" type="primary">yidC</name>
    <name evidence="17" type="ORF">F6X38_09405</name>
</gene>
<dbReference type="PRINTS" id="PR00701">
    <property type="entry name" value="60KDINNERMP"/>
</dbReference>
<dbReference type="InterPro" id="IPR001708">
    <property type="entry name" value="YidC/ALB3/OXA1/COX18"/>
</dbReference>
<evidence type="ECO:0000256" key="14">
    <source>
        <dbReference type="SAM" id="MobiDB-lite"/>
    </source>
</evidence>
<dbReference type="GO" id="GO:0015031">
    <property type="term" value="P:protein transport"/>
    <property type="evidence" value="ECO:0007669"/>
    <property type="project" value="UniProtKB-KW"/>
</dbReference>
<proteinExistence type="inferred from homology"/>
<comment type="subcellular location">
    <subcellularLocation>
        <location evidence="1">Cell inner membrane</location>
        <topology evidence="1">Multi-pass membrane protein</topology>
    </subcellularLocation>
    <subcellularLocation>
        <location evidence="13">Cell membrane</location>
        <topology evidence="13">Multi-pass membrane protein</topology>
    </subcellularLocation>
</comment>
<evidence type="ECO:0000256" key="1">
    <source>
        <dbReference type="ARBA" id="ARBA00004429"/>
    </source>
</evidence>
<keyword evidence="4 13" id="KW-0813">Transport</keyword>
<evidence type="ECO:0000256" key="12">
    <source>
        <dbReference type="ARBA" id="ARBA00033342"/>
    </source>
</evidence>
<dbReference type="RefSeq" id="WP_150969447.1">
    <property type="nucleotide sequence ID" value="NZ_VZDO01000005.1"/>
</dbReference>
<dbReference type="AlphaFoldDB" id="A0A7V7PQG9"/>
<name>A0A7V7PQG9_9HYPH</name>
<feature type="transmembrane region" description="Helical" evidence="13">
    <location>
        <begin position="6"/>
        <end position="26"/>
    </location>
</feature>
<evidence type="ECO:0000256" key="5">
    <source>
        <dbReference type="ARBA" id="ARBA00022475"/>
    </source>
</evidence>
<comment type="similarity">
    <text evidence="2 13">Belongs to the OXA1/ALB3/YidC family. Type 1 subfamily.</text>
</comment>
<dbReference type="InterPro" id="IPR047196">
    <property type="entry name" value="YidC_ALB_C"/>
</dbReference>
<dbReference type="NCBIfam" id="TIGR03592">
    <property type="entry name" value="yidC_oxa1_cterm"/>
    <property type="match status" value="1"/>
</dbReference>
<accession>A0A7V7PQG9</accession>
<feature type="region of interest" description="Disordered" evidence="14">
    <location>
        <begin position="37"/>
        <end position="89"/>
    </location>
</feature>
<dbReference type="GO" id="GO:0051205">
    <property type="term" value="P:protein insertion into membrane"/>
    <property type="evidence" value="ECO:0007669"/>
    <property type="project" value="TreeGrafter"/>
</dbReference>
<dbReference type="Proteomes" id="UP000432089">
    <property type="component" value="Unassembled WGS sequence"/>
</dbReference>
<dbReference type="CDD" id="cd20070">
    <property type="entry name" value="5TM_YidC_Alb3"/>
    <property type="match status" value="1"/>
</dbReference>
<feature type="transmembrane region" description="Helical" evidence="13">
    <location>
        <begin position="392"/>
        <end position="411"/>
    </location>
</feature>
<evidence type="ECO:0000256" key="3">
    <source>
        <dbReference type="ARBA" id="ARBA00015325"/>
    </source>
</evidence>
<dbReference type="NCBIfam" id="TIGR03593">
    <property type="entry name" value="yidC_nterm"/>
    <property type="match status" value="1"/>
</dbReference>
<organism evidence="17 18">
    <name type="scientific">Plantimonas leprariae</name>
    <dbReference type="NCBI Taxonomy" id="2615207"/>
    <lineage>
        <taxon>Bacteria</taxon>
        <taxon>Pseudomonadati</taxon>
        <taxon>Pseudomonadota</taxon>
        <taxon>Alphaproteobacteria</taxon>
        <taxon>Hyphomicrobiales</taxon>
        <taxon>Aurantimonadaceae</taxon>
        <taxon>Plantimonas</taxon>
    </lineage>
</organism>
<feature type="transmembrane region" description="Helical" evidence="13">
    <location>
        <begin position="550"/>
        <end position="575"/>
    </location>
</feature>
<evidence type="ECO:0000256" key="11">
    <source>
        <dbReference type="ARBA" id="ARBA00033245"/>
    </source>
</evidence>
<dbReference type="CDD" id="cd19961">
    <property type="entry name" value="EcYidC-like_peri"/>
    <property type="match status" value="1"/>
</dbReference>
<feature type="transmembrane region" description="Helical" evidence="13">
    <location>
        <begin position="455"/>
        <end position="475"/>
    </location>
</feature>
<dbReference type="GO" id="GO:0032977">
    <property type="term" value="F:membrane insertase activity"/>
    <property type="evidence" value="ECO:0007669"/>
    <property type="project" value="InterPro"/>
</dbReference>
<feature type="transmembrane region" description="Helical" evidence="13">
    <location>
        <begin position="518"/>
        <end position="538"/>
    </location>
</feature>
<evidence type="ECO:0000313" key="18">
    <source>
        <dbReference type="Proteomes" id="UP000432089"/>
    </source>
</evidence>
<evidence type="ECO:0000259" key="15">
    <source>
        <dbReference type="Pfam" id="PF02096"/>
    </source>
</evidence>
<dbReference type="HAMAP" id="MF_01810">
    <property type="entry name" value="YidC_type1"/>
    <property type="match status" value="1"/>
</dbReference>
<keyword evidence="7 13" id="KW-0653">Protein transport</keyword>
<protein>
    <recommendedName>
        <fullName evidence="3 13">Membrane protein insertase YidC</fullName>
    </recommendedName>
    <alternativeName>
        <fullName evidence="12 13">Foldase YidC</fullName>
    </alternativeName>
    <alternativeName>
        <fullName evidence="11 13">Membrane integrase YidC</fullName>
    </alternativeName>
    <alternativeName>
        <fullName evidence="13">Membrane protein YidC</fullName>
    </alternativeName>
</protein>
<keyword evidence="6 13" id="KW-0812">Transmembrane</keyword>
<keyword evidence="9 13" id="KW-0472">Membrane</keyword>
<evidence type="ECO:0000256" key="7">
    <source>
        <dbReference type="ARBA" id="ARBA00022927"/>
    </source>
</evidence>
<evidence type="ECO:0000256" key="9">
    <source>
        <dbReference type="ARBA" id="ARBA00023136"/>
    </source>
</evidence>
<dbReference type="Pfam" id="PF14849">
    <property type="entry name" value="YidC_periplas"/>
    <property type="match status" value="1"/>
</dbReference>
<evidence type="ECO:0000256" key="10">
    <source>
        <dbReference type="ARBA" id="ARBA00023186"/>
    </source>
</evidence>
<dbReference type="InterPro" id="IPR028055">
    <property type="entry name" value="YidC/Oxa/ALB_C"/>
</dbReference>
<dbReference type="EMBL" id="VZDO01000005">
    <property type="protein sequence ID" value="KAB0680375.1"/>
    <property type="molecule type" value="Genomic_DNA"/>
</dbReference>
<dbReference type="InterPro" id="IPR019998">
    <property type="entry name" value="Membr_insert_YidC"/>
</dbReference>
<dbReference type="GO" id="GO:0005886">
    <property type="term" value="C:plasma membrane"/>
    <property type="evidence" value="ECO:0007669"/>
    <property type="project" value="UniProtKB-SubCell"/>
</dbReference>
<evidence type="ECO:0000256" key="13">
    <source>
        <dbReference type="HAMAP-Rule" id="MF_01810"/>
    </source>
</evidence>
<dbReference type="InterPro" id="IPR028053">
    <property type="entry name" value="Membr_insert_YidC_N"/>
</dbReference>
<comment type="subunit">
    <text evidence="13">Interacts with the Sec translocase complex via SecD. Specifically interacts with transmembrane segments of nascent integral membrane proteins during membrane integration.</text>
</comment>
<sequence>MENNRNFLIAMALSIAVLVGWQFLVVNPRVAAQREAQQDAGIPAGSQQGSLQAPQTPAGTAQNDTPTPAGPESVVPNGGAAGRAQGREAAVAARPNVAIDTPTISGSINLKGARLDDLRLKNYHETVDDASPTIVLLSPDDALDAENKPIGYFAEFGYTGQNVGALPDANTTWQVAGNSTLRPDAPVTLTYTNDRGITFNRTISIDRDYMFEIKDEVRNGGTAAVSVQPYGIVKRFSKPAVASAWVVFEGLLGVFGDEGLEESTYSSIEKAGTTKPPKSSSGWLGIADKYWAAAIVPEPGRGFQPGFQYSAANRPSYQSAYVADPLNVAAGASATVSQRLFAGPKVVELLKKYEEQQAIPHFSQLIDWGYFFFITRPMFTAIDWLFKFTGNFGAAILIVTVVLKLFFFPLANKSYKSMAKMKEMQPKITELRERYADDKMKQQQEMMALYKEQKINPAAGCWPMLVQIPVFFALYKVLYVTIEMRHAPFFGWIQDLAAPDPTSLFNLFGLLPYSVPHALMIGVWPLVMGVTMFVQMRLNPTPPDPTQKMIFTYMPLVFTFMLAAFPAGLVIYWAWNNTLSITQQSIIMKRNGVKIELFDNIRDLFRGKKKEA</sequence>
<dbReference type="InterPro" id="IPR038221">
    <property type="entry name" value="YidC_periplasmic_sf"/>
</dbReference>
<evidence type="ECO:0000256" key="6">
    <source>
        <dbReference type="ARBA" id="ARBA00022692"/>
    </source>
</evidence>
<evidence type="ECO:0000259" key="16">
    <source>
        <dbReference type="Pfam" id="PF14849"/>
    </source>
</evidence>
<reference evidence="17 18" key="1">
    <citation type="submission" date="2019-09" db="EMBL/GenBank/DDBJ databases">
        <title>YIM 132180 draft genome.</title>
        <authorList>
            <person name="Zhang K."/>
        </authorList>
    </citation>
    <scope>NUCLEOTIDE SEQUENCE [LARGE SCALE GENOMIC DNA]</scope>
    <source>
        <strain evidence="17 18">YIM 132180</strain>
    </source>
</reference>
<evidence type="ECO:0000313" key="17">
    <source>
        <dbReference type="EMBL" id="KAB0680375.1"/>
    </source>
</evidence>